<dbReference type="PANTHER" id="PTHR30146">
    <property type="entry name" value="LACI-RELATED TRANSCRIPTIONAL REPRESSOR"/>
    <property type="match status" value="1"/>
</dbReference>
<organism evidence="5 6">
    <name type="scientific">Carboxydichorda subterranea</name>
    <dbReference type="NCBI Taxonomy" id="3109565"/>
    <lineage>
        <taxon>Bacteria</taxon>
        <taxon>Bacillati</taxon>
        <taxon>Bacillota</taxon>
        <taxon>Limnochordia</taxon>
        <taxon>Limnochordales</taxon>
        <taxon>Geochordaceae</taxon>
        <taxon>Carboxydichorda</taxon>
    </lineage>
</organism>
<evidence type="ECO:0000256" key="2">
    <source>
        <dbReference type="ARBA" id="ARBA00023125"/>
    </source>
</evidence>
<keyword evidence="3" id="KW-0804">Transcription</keyword>
<dbReference type="Pfam" id="PF13377">
    <property type="entry name" value="Peripla_BP_3"/>
    <property type="match status" value="1"/>
</dbReference>
<evidence type="ECO:0000259" key="4">
    <source>
        <dbReference type="PROSITE" id="PS50932"/>
    </source>
</evidence>
<proteinExistence type="predicted"/>
<accession>A0ABZ1BU15</accession>
<name>A0ABZ1BU15_9FIRM</name>
<reference evidence="5 6" key="1">
    <citation type="journal article" date="2024" name="Front. Microbiol.">
        <title>Novel thermophilic genera Geochorda gen. nov. and Carboxydochorda gen. nov. from the deep terrestrial subsurface reveal the ecophysiological diversity in the class Limnochordia.</title>
        <authorList>
            <person name="Karnachuk O.V."/>
            <person name="Lukina A.P."/>
            <person name="Avakyan M.R."/>
            <person name="Kadnikov V.V."/>
            <person name="Begmatov S."/>
            <person name="Beletsky A.V."/>
            <person name="Vlasova K.G."/>
            <person name="Novikov A.A."/>
            <person name="Shcherbakova V.A."/>
            <person name="Mardanov A.V."/>
            <person name="Ravin N.V."/>
        </authorList>
    </citation>
    <scope>NUCLEOTIDE SEQUENCE [LARGE SCALE GENOMIC DNA]</scope>
    <source>
        <strain evidence="5 6">L945</strain>
    </source>
</reference>
<evidence type="ECO:0000313" key="6">
    <source>
        <dbReference type="Proteomes" id="UP001332192"/>
    </source>
</evidence>
<feature type="domain" description="HTH lacI-type" evidence="4">
    <location>
        <begin position="11"/>
        <end position="65"/>
    </location>
</feature>
<evidence type="ECO:0000256" key="1">
    <source>
        <dbReference type="ARBA" id="ARBA00023015"/>
    </source>
</evidence>
<keyword evidence="6" id="KW-1185">Reference proteome</keyword>
<dbReference type="CDD" id="cd01392">
    <property type="entry name" value="HTH_LacI"/>
    <property type="match status" value="1"/>
</dbReference>
<dbReference type="SUPFAM" id="SSF53822">
    <property type="entry name" value="Periplasmic binding protein-like I"/>
    <property type="match status" value="1"/>
</dbReference>
<evidence type="ECO:0000313" key="5">
    <source>
        <dbReference type="EMBL" id="WRP16146.1"/>
    </source>
</evidence>
<dbReference type="PROSITE" id="PS50932">
    <property type="entry name" value="HTH_LACI_2"/>
    <property type="match status" value="1"/>
</dbReference>
<dbReference type="SUPFAM" id="SSF47413">
    <property type="entry name" value="lambda repressor-like DNA-binding domains"/>
    <property type="match status" value="1"/>
</dbReference>
<dbReference type="InterPro" id="IPR010982">
    <property type="entry name" value="Lambda_DNA-bd_dom_sf"/>
</dbReference>
<dbReference type="PROSITE" id="PS00356">
    <property type="entry name" value="HTH_LACI_1"/>
    <property type="match status" value="1"/>
</dbReference>
<keyword evidence="1" id="KW-0805">Transcription regulation</keyword>
<evidence type="ECO:0000256" key="3">
    <source>
        <dbReference type="ARBA" id="ARBA00023163"/>
    </source>
</evidence>
<dbReference type="InterPro" id="IPR046335">
    <property type="entry name" value="LacI/GalR-like_sensor"/>
</dbReference>
<keyword evidence="2 5" id="KW-0238">DNA-binding</keyword>
<dbReference type="EMBL" id="CP141615">
    <property type="protein sequence ID" value="WRP16146.1"/>
    <property type="molecule type" value="Genomic_DNA"/>
</dbReference>
<dbReference type="InterPro" id="IPR028082">
    <property type="entry name" value="Peripla_BP_I"/>
</dbReference>
<gene>
    <name evidence="5" type="ORF">U7230_08495</name>
</gene>
<dbReference type="CDD" id="cd06294">
    <property type="entry name" value="PBP1_MalR-like"/>
    <property type="match status" value="1"/>
</dbReference>
<dbReference type="Proteomes" id="UP001332192">
    <property type="component" value="Chromosome"/>
</dbReference>
<dbReference type="Gene3D" id="1.10.260.40">
    <property type="entry name" value="lambda repressor-like DNA-binding domains"/>
    <property type="match status" value="1"/>
</dbReference>
<dbReference type="SMART" id="SM00354">
    <property type="entry name" value="HTH_LACI"/>
    <property type="match status" value="1"/>
</dbReference>
<dbReference type="Gene3D" id="3.40.50.2300">
    <property type="match status" value="2"/>
</dbReference>
<dbReference type="InterPro" id="IPR000843">
    <property type="entry name" value="HTH_LacI"/>
</dbReference>
<dbReference type="RefSeq" id="WP_324715419.1">
    <property type="nucleotide sequence ID" value="NZ_CP141615.1"/>
</dbReference>
<protein>
    <submittedName>
        <fullName evidence="5">LacI family DNA-binding transcriptional regulator</fullName>
    </submittedName>
</protein>
<dbReference type="Pfam" id="PF00356">
    <property type="entry name" value="LacI"/>
    <property type="match status" value="1"/>
</dbReference>
<dbReference type="GO" id="GO:0003677">
    <property type="term" value="F:DNA binding"/>
    <property type="evidence" value="ECO:0007669"/>
    <property type="project" value="UniProtKB-KW"/>
</dbReference>
<sequence>MASVNGGGRRVTLREVARAARVSPSTVSRALAGNPRISAATRARVQEAMERLGYHPNAIARSLVTRSSRTLGVVLYRPADQAFSHPFFAEALRGVARVAQAEGYSLLVTTADTYEAEAEQCLAMLRERRADGAVLLASRNPDPLIDELVRQRFPFVVLGRVDANLAVYWVNNDNVQAAALAVGYLAELGHRRIGLIGGRRELTVTQDRLEGFRLTLQELGLEVRAEWMQFGEFSWEEGYRSGRTLLQSHDRPTAIVAMDDVLAAGAMRAARELDLRVPEDVSVIGFNDDPMAQLLSPPLTTVRIPARELGEAAARQLIERLSGRLPPVRHVILPVQLVVRGSTGPAGP</sequence>
<dbReference type="PANTHER" id="PTHR30146:SF109">
    <property type="entry name" value="HTH-TYPE TRANSCRIPTIONAL REGULATOR GALS"/>
    <property type="match status" value="1"/>
</dbReference>